<evidence type="ECO:0000313" key="3">
    <source>
        <dbReference type="EMBL" id="STP65656.1"/>
    </source>
</evidence>
<dbReference type="EMBL" id="UGIX01000001">
    <property type="protein sequence ID" value="STP65656.1"/>
    <property type="molecule type" value="Genomic_DNA"/>
</dbReference>
<reference evidence="1 4" key="1">
    <citation type="submission" date="2018-04" db="EMBL/GenBank/DDBJ databases">
        <authorList>
            <person name="Van Tyne D."/>
        </authorList>
    </citation>
    <scope>NUCLEOTIDE SEQUENCE [LARGE SCALE GENOMIC DNA]</scope>
    <source>
        <strain evidence="1 4">B2535</strain>
    </source>
</reference>
<reference evidence="2" key="3">
    <citation type="submission" date="2019-07" db="EMBL/GenBank/DDBJ databases">
        <title>Transferable Resistance Gene optrA in Enterococcus faecalis from Swine in Brazil.</title>
        <authorList>
            <person name="Almeida L.M."/>
            <person name="Lebreton F."/>
            <person name="Gaca A."/>
            <person name="Bispo P.M."/>
            <person name="Saavedra J."/>
            <person name="Filsner P."/>
            <person name="Moreno A.M."/>
            <person name="Mamizuka E.M."/>
            <person name="Gilmore M.S."/>
        </authorList>
    </citation>
    <scope>NUCLEOTIDE SEQUENCE</scope>
    <source>
        <strain evidence="2">L15</strain>
    </source>
</reference>
<dbReference type="Proteomes" id="UP000254396">
    <property type="component" value="Unassembled WGS sequence"/>
</dbReference>
<dbReference type="Proteomes" id="UP000244140">
    <property type="component" value="Unassembled WGS sequence"/>
</dbReference>
<evidence type="ECO:0000313" key="1">
    <source>
        <dbReference type="EMBL" id="PTN78189.1"/>
    </source>
</evidence>
<evidence type="ECO:0000313" key="5">
    <source>
        <dbReference type="Proteomes" id="UP000254396"/>
    </source>
</evidence>
<accession>A0A855UGE0</accession>
<dbReference type="AlphaFoldDB" id="A0A855UGE0"/>
<dbReference type="EMBL" id="PZZH01000001">
    <property type="protein sequence ID" value="PTN78189.1"/>
    <property type="molecule type" value="Genomic_DNA"/>
</dbReference>
<protein>
    <submittedName>
        <fullName evidence="1">Uncharacterized protein</fullName>
    </submittedName>
</protein>
<evidence type="ECO:0000313" key="2">
    <source>
        <dbReference type="EMBL" id="QFY92960.1"/>
    </source>
</evidence>
<proteinExistence type="predicted"/>
<dbReference type="EMBL" id="CP042213">
    <property type="protein sequence ID" value="QFY92960.1"/>
    <property type="molecule type" value="Genomic_DNA"/>
</dbReference>
<gene>
    <name evidence="2" type="ORF">CGZ46_09720</name>
    <name evidence="1" type="ORF">DAI13_10680</name>
    <name evidence="3" type="ORF">NCTC13379_01722</name>
</gene>
<organism evidence="1 4">
    <name type="scientific">Enterococcus faecalis</name>
    <name type="common">Streptococcus faecalis</name>
    <dbReference type="NCBI Taxonomy" id="1351"/>
    <lineage>
        <taxon>Bacteria</taxon>
        <taxon>Bacillati</taxon>
        <taxon>Bacillota</taxon>
        <taxon>Bacilli</taxon>
        <taxon>Lactobacillales</taxon>
        <taxon>Enterococcaceae</taxon>
        <taxon>Enterococcus</taxon>
    </lineage>
</organism>
<reference evidence="3 5" key="2">
    <citation type="submission" date="2018-06" db="EMBL/GenBank/DDBJ databases">
        <authorList>
            <consortium name="Pathogen Informatics"/>
            <person name="Doyle S."/>
        </authorList>
    </citation>
    <scope>NUCLEOTIDE SEQUENCE [LARGE SCALE GENOMIC DNA]</scope>
    <source>
        <strain evidence="3 5">NCTC13379</strain>
    </source>
</reference>
<name>A0A855UGE0_ENTFL</name>
<sequence length="39" mass="4667">MGFKFSDYYNAENICLSEENIRELLIAYLEKGEEENDLY</sequence>
<evidence type="ECO:0000313" key="4">
    <source>
        <dbReference type="Proteomes" id="UP000244140"/>
    </source>
</evidence>